<accession>A0A1I6IB06</accession>
<dbReference type="RefSeq" id="WP_089882381.1">
    <property type="nucleotide sequence ID" value="NZ_FOYS01000005.1"/>
</dbReference>
<dbReference type="AlphaFoldDB" id="A0A1I6IB06"/>
<sequence length="256" mass="28298">MSEWSAEAVDYVQSVADTKLVLSQRYAQWMLSGPVLEDDIAGASAAQDELGHVRQLFRLLGQQGRENDWLEGDRSATEFANAASVDDNPESWVEFVVTMGLTERAAWYLIDAIVHDDFEGLGTRIGQDEFFHLEFLDGRLETLGDEQTDAVVAALESTLPAILAFLGPAAYDDDADPLLESGFTDRSAAALRTAFRARYEEIFAGTDVDVDALDVDWDAPSLDEWNESRRRTDEGSISDADVESLSGVQNAEFRMD</sequence>
<dbReference type="InterPro" id="IPR012347">
    <property type="entry name" value="Ferritin-like"/>
</dbReference>
<dbReference type="STRING" id="555875.SAMN04488124_2974"/>
<gene>
    <name evidence="1" type="ORF">SAMN04488124_2974</name>
</gene>
<reference evidence="2" key="1">
    <citation type="submission" date="2016-10" db="EMBL/GenBank/DDBJ databases">
        <authorList>
            <person name="Varghese N."/>
            <person name="Submissions S."/>
        </authorList>
    </citation>
    <scope>NUCLEOTIDE SEQUENCE [LARGE SCALE GENOMIC DNA]</scope>
    <source>
        <strain evidence="2">CGMCC 1.8711</strain>
    </source>
</reference>
<protein>
    <submittedName>
        <fullName evidence="1">Ring-1,2-phenylacetyl-CoA epoxidase subunit PaaC</fullName>
    </submittedName>
</protein>
<dbReference type="Gene3D" id="1.20.1260.10">
    <property type="match status" value="1"/>
</dbReference>
<dbReference type="Pfam" id="PF05138">
    <property type="entry name" value="PaaA_PaaC"/>
    <property type="match status" value="1"/>
</dbReference>
<proteinExistence type="predicted"/>
<dbReference type="InterPro" id="IPR009078">
    <property type="entry name" value="Ferritin-like_SF"/>
</dbReference>
<name>A0A1I6IB06_9EURY</name>
<evidence type="ECO:0000313" key="1">
    <source>
        <dbReference type="EMBL" id="SFR63927.1"/>
    </source>
</evidence>
<dbReference type="InterPro" id="IPR052703">
    <property type="entry name" value="Aromatic_CoA_ox/epox"/>
</dbReference>
<keyword evidence="2" id="KW-1185">Reference proteome</keyword>
<dbReference type="Proteomes" id="UP000243250">
    <property type="component" value="Unassembled WGS sequence"/>
</dbReference>
<dbReference type="PANTHER" id="PTHR30458">
    <property type="entry name" value="PHENYLACETIC ACID DEGRADATION PROTEIN PAA"/>
    <property type="match status" value="1"/>
</dbReference>
<dbReference type="OrthoDB" id="304275at2157"/>
<dbReference type="PANTHER" id="PTHR30458:SF0">
    <property type="entry name" value="1,2-PHENYLACETYL-COA EPOXIDASE, SUBUNIT C"/>
    <property type="match status" value="1"/>
</dbReference>
<dbReference type="SUPFAM" id="SSF47240">
    <property type="entry name" value="Ferritin-like"/>
    <property type="match status" value="1"/>
</dbReference>
<dbReference type="EMBL" id="FOYS01000005">
    <property type="protein sequence ID" value="SFR63927.1"/>
    <property type="molecule type" value="Genomic_DNA"/>
</dbReference>
<dbReference type="InterPro" id="IPR007814">
    <property type="entry name" value="PaaA_PaaC"/>
</dbReference>
<organism evidence="1 2">
    <name type="scientific">Halogeometricum limi</name>
    <dbReference type="NCBI Taxonomy" id="555875"/>
    <lineage>
        <taxon>Archaea</taxon>
        <taxon>Methanobacteriati</taxon>
        <taxon>Methanobacteriota</taxon>
        <taxon>Stenosarchaea group</taxon>
        <taxon>Halobacteria</taxon>
        <taxon>Halobacteriales</taxon>
        <taxon>Haloferacaceae</taxon>
        <taxon>Halogeometricum</taxon>
    </lineage>
</organism>
<dbReference type="GO" id="GO:0005829">
    <property type="term" value="C:cytosol"/>
    <property type="evidence" value="ECO:0007669"/>
    <property type="project" value="TreeGrafter"/>
</dbReference>
<evidence type="ECO:0000313" key="2">
    <source>
        <dbReference type="Proteomes" id="UP000243250"/>
    </source>
</evidence>
<dbReference type="GO" id="GO:0010124">
    <property type="term" value="P:phenylacetate catabolic process"/>
    <property type="evidence" value="ECO:0007669"/>
    <property type="project" value="InterPro"/>
</dbReference>